<dbReference type="OMA" id="HVCVFQT"/>
<evidence type="ECO:0000313" key="3">
    <source>
        <dbReference type="EMBL" id="PYI16819.1"/>
    </source>
</evidence>
<dbReference type="Gene3D" id="3.40.50.850">
    <property type="entry name" value="Isochorismatase-like"/>
    <property type="match status" value="1"/>
</dbReference>
<dbReference type="InterPro" id="IPR000868">
    <property type="entry name" value="Isochorismatase-like_dom"/>
</dbReference>
<dbReference type="PANTHER" id="PTHR14119">
    <property type="entry name" value="HYDROLASE"/>
    <property type="match status" value="1"/>
</dbReference>
<keyword evidence="3" id="KW-0378">Hydrolase</keyword>
<gene>
    <name evidence="3" type="ORF">BO99DRAFT_389906</name>
</gene>
<evidence type="ECO:0000256" key="1">
    <source>
        <dbReference type="ARBA" id="ARBA00006336"/>
    </source>
</evidence>
<organism evidence="3 4">
    <name type="scientific">Aspergillus violaceofuscus (strain CBS 115571)</name>
    <dbReference type="NCBI Taxonomy" id="1450538"/>
    <lineage>
        <taxon>Eukaryota</taxon>
        <taxon>Fungi</taxon>
        <taxon>Dikarya</taxon>
        <taxon>Ascomycota</taxon>
        <taxon>Pezizomycotina</taxon>
        <taxon>Eurotiomycetes</taxon>
        <taxon>Eurotiomycetidae</taxon>
        <taxon>Eurotiales</taxon>
        <taxon>Aspergillaceae</taxon>
        <taxon>Aspergillus</taxon>
    </lineage>
</organism>
<dbReference type="AlphaFoldDB" id="A0A2V5GYZ9"/>
<evidence type="ECO:0000313" key="4">
    <source>
        <dbReference type="Proteomes" id="UP000249829"/>
    </source>
</evidence>
<proteinExistence type="inferred from homology"/>
<dbReference type="SUPFAM" id="SSF52499">
    <property type="entry name" value="Isochorismatase-like hydrolases"/>
    <property type="match status" value="1"/>
</dbReference>
<feature type="domain" description="Isochorismatase-like" evidence="2">
    <location>
        <begin position="14"/>
        <end position="182"/>
    </location>
</feature>
<protein>
    <submittedName>
        <fullName evidence="3">Isochorismatase hydrolase</fullName>
    </submittedName>
</protein>
<dbReference type="InterPro" id="IPR050993">
    <property type="entry name" value="Isochorismatase_domain"/>
</dbReference>
<evidence type="ECO:0000259" key="2">
    <source>
        <dbReference type="Pfam" id="PF00857"/>
    </source>
</evidence>
<sequence length="221" mass="23970">MATLTRATRIRNPALFICDIQEKFRNVIHEFPKVITTTTKLLRATQPLDTPIYLTTQNRARLGDTVSELSPYLHAAQPPSSAGTSTASSTRLRADIDKTLFSMITPEIDSLLPNPQHGETPLDAILVGIETHICVTQTTLDLLSRGHRVYVIVDGVSSAHAEERGVALQRLRDAGATVTTSEGVLFEMLGDAGHAAFKGVSGVVKEMKEETRGALEALARI</sequence>
<dbReference type="GO" id="GO:0016787">
    <property type="term" value="F:hydrolase activity"/>
    <property type="evidence" value="ECO:0007669"/>
    <property type="project" value="UniProtKB-KW"/>
</dbReference>
<comment type="similarity">
    <text evidence="1">Belongs to the isochorismatase family.</text>
</comment>
<keyword evidence="4" id="KW-1185">Reference proteome</keyword>
<reference evidence="3 4" key="1">
    <citation type="submission" date="2018-02" db="EMBL/GenBank/DDBJ databases">
        <title>The genomes of Aspergillus section Nigri reveals drivers in fungal speciation.</title>
        <authorList>
            <consortium name="DOE Joint Genome Institute"/>
            <person name="Vesth T.C."/>
            <person name="Nybo J."/>
            <person name="Theobald S."/>
            <person name="Brandl J."/>
            <person name="Frisvad J.C."/>
            <person name="Nielsen K.F."/>
            <person name="Lyhne E.K."/>
            <person name="Kogle M.E."/>
            <person name="Kuo A."/>
            <person name="Riley R."/>
            <person name="Clum A."/>
            <person name="Nolan M."/>
            <person name="Lipzen A."/>
            <person name="Salamov A."/>
            <person name="Henrissat B."/>
            <person name="Wiebenga A."/>
            <person name="De vries R.P."/>
            <person name="Grigoriev I.V."/>
            <person name="Mortensen U.H."/>
            <person name="Andersen M.R."/>
            <person name="Baker S.E."/>
        </authorList>
    </citation>
    <scope>NUCLEOTIDE SEQUENCE [LARGE SCALE GENOMIC DNA]</scope>
    <source>
        <strain evidence="3 4">CBS 115571</strain>
    </source>
</reference>
<name>A0A2V5GYZ9_ASPV1</name>
<dbReference type="PANTHER" id="PTHR14119:SF3">
    <property type="entry name" value="ISOCHORISMATASE DOMAIN-CONTAINING PROTEIN 2"/>
    <property type="match status" value="1"/>
</dbReference>
<dbReference type="EMBL" id="KZ825164">
    <property type="protein sequence ID" value="PYI16819.1"/>
    <property type="molecule type" value="Genomic_DNA"/>
</dbReference>
<dbReference type="STRING" id="1450538.A0A2V5GYZ9"/>
<dbReference type="Proteomes" id="UP000249829">
    <property type="component" value="Unassembled WGS sequence"/>
</dbReference>
<accession>A0A2V5GYZ9</accession>
<dbReference type="Pfam" id="PF00857">
    <property type="entry name" value="Isochorismatase"/>
    <property type="match status" value="1"/>
</dbReference>
<dbReference type="InterPro" id="IPR036380">
    <property type="entry name" value="Isochorismatase-like_sf"/>
</dbReference>